<accession>A0A9X0RA79</accession>
<sequence>MDLNQCWSYYQKAEKLVNQGHWPEAHYLFEQVLAYLPQHLHYAAQNTQTKPCQLVCLISGLRDCAVYQSEILNTMGQQQGAYQVLNQSYALLQFLSIENSPLVRSVASVLDSNSHDLLEHINAFCHAQRAASWQLEYANIEKAHRYFTQLKHQQGQSTSATRLN</sequence>
<evidence type="ECO:0000313" key="1">
    <source>
        <dbReference type="EMBL" id="MBC5852327.1"/>
    </source>
</evidence>
<reference evidence="1" key="1">
    <citation type="submission" date="2020-08" db="EMBL/GenBank/DDBJ databases">
        <title>Genome Sequencing and Pan-Genome Analysis of Migratory bird Vibrio Strains, Inner Mongolia.</title>
        <authorList>
            <person name="Zheng L."/>
        </authorList>
    </citation>
    <scope>NUCLEOTIDE SEQUENCE</scope>
    <source>
        <strain evidence="1">M13F</strain>
    </source>
</reference>
<dbReference type="EMBL" id="JACRUP010000012">
    <property type="protein sequence ID" value="MBC5852327.1"/>
    <property type="molecule type" value="Genomic_DNA"/>
</dbReference>
<protein>
    <submittedName>
        <fullName evidence="1">Uncharacterized protein</fullName>
    </submittedName>
</protein>
<evidence type="ECO:0000313" key="2">
    <source>
        <dbReference type="Proteomes" id="UP000615796"/>
    </source>
</evidence>
<gene>
    <name evidence="1" type="ORF">H8Q88_15580</name>
</gene>
<proteinExistence type="predicted"/>
<dbReference type="RefSeq" id="WP_187026808.1">
    <property type="nucleotide sequence ID" value="NZ_CAWQCL010000004.1"/>
</dbReference>
<dbReference type="AlphaFoldDB" id="A0A9X0RA79"/>
<comment type="caution">
    <text evidence="1">The sequence shown here is derived from an EMBL/GenBank/DDBJ whole genome shotgun (WGS) entry which is preliminary data.</text>
</comment>
<organism evidence="1 2">
    <name type="scientific">Vibrio metschnikovii</name>
    <dbReference type="NCBI Taxonomy" id="28172"/>
    <lineage>
        <taxon>Bacteria</taxon>
        <taxon>Pseudomonadati</taxon>
        <taxon>Pseudomonadota</taxon>
        <taxon>Gammaproteobacteria</taxon>
        <taxon>Vibrionales</taxon>
        <taxon>Vibrionaceae</taxon>
        <taxon>Vibrio</taxon>
    </lineage>
</organism>
<name>A0A9X0RA79_VIBME</name>
<keyword evidence="2" id="KW-1185">Reference proteome</keyword>
<dbReference type="Proteomes" id="UP000615796">
    <property type="component" value="Unassembled WGS sequence"/>
</dbReference>